<dbReference type="EMBL" id="CP040899">
    <property type="protein sequence ID" value="QDB78696.1"/>
    <property type="molecule type" value="Genomic_DNA"/>
</dbReference>
<sequence length="115" mass="12664">MTGMDEHTDHLPEIYRSFRRRFPDVVHRHDAVAEAVDAAGPLDEQTLRLVKLGIALGAQSDGAVRSNVRKALEAGVSREAIEQVVLLGLTTRGFPATIAAWKWTSEVFDNEQPDA</sequence>
<protein>
    <submittedName>
        <fullName evidence="2">Carboxymuconolactone decarboxylase family protein</fullName>
    </submittedName>
</protein>
<proteinExistence type="predicted"/>
<accession>A0ABX5VLQ0</accession>
<dbReference type="PANTHER" id="PTHR33930:SF2">
    <property type="entry name" value="BLR3452 PROTEIN"/>
    <property type="match status" value="1"/>
</dbReference>
<evidence type="ECO:0000259" key="1">
    <source>
        <dbReference type="Pfam" id="PF02627"/>
    </source>
</evidence>
<name>A0ABX5VLQ0_9MICO</name>
<dbReference type="InterPro" id="IPR029032">
    <property type="entry name" value="AhpD-like"/>
</dbReference>
<dbReference type="SUPFAM" id="SSF69118">
    <property type="entry name" value="AhpD-like"/>
    <property type="match status" value="1"/>
</dbReference>
<evidence type="ECO:0000313" key="3">
    <source>
        <dbReference type="Proteomes" id="UP000313948"/>
    </source>
</evidence>
<keyword evidence="3" id="KW-1185">Reference proteome</keyword>
<dbReference type="PANTHER" id="PTHR33930">
    <property type="entry name" value="ALKYL HYDROPEROXIDE REDUCTASE AHPD"/>
    <property type="match status" value="1"/>
</dbReference>
<dbReference type="Gene3D" id="1.20.1290.10">
    <property type="entry name" value="AhpD-like"/>
    <property type="match status" value="1"/>
</dbReference>
<organism evidence="2 3">
    <name type="scientific">Georgenia wutianyii</name>
    <dbReference type="NCBI Taxonomy" id="2585135"/>
    <lineage>
        <taxon>Bacteria</taxon>
        <taxon>Bacillati</taxon>
        <taxon>Actinomycetota</taxon>
        <taxon>Actinomycetes</taxon>
        <taxon>Micrococcales</taxon>
        <taxon>Bogoriellaceae</taxon>
        <taxon>Georgenia</taxon>
    </lineage>
</organism>
<dbReference type="InterPro" id="IPR003779">
    <property type="entry name" value="CMD-like"/>
</dbReference>
<dbReference type="Pfam" id="PF02627">
    <property type="entry name" value="CMD"/>
    <property type="match status" value="1"/>
</dbReference>
<gene>
    <name evidence="2" type="ORF">FE251_04360</name>
</gene>
<dbReference type="Proteomes" id="UP000313948">
    <property type="component" value="Chromosome"/>
</dbReference>
<reference evidence="2 3" key="1">
    <citation type="submission" date="2019-05" db="EMBL/GenBank/DDBJ databases">
        <title>Georgenia *** sp. nov., and Georgenia *** sp. nov., isolated from the intestinal contents of plateau pika (Ochotona curzoniae) in the Qinghai-Tibet plateau of China.</title>
        <authorList>
            <person name="Tian Z."/>
        </authorList>
    </citation>
    <scope>NUCLEOTIDE SEQUENCE [LARGE SCALE GENOMIC DNA]</scope>
    <source>
        <strain evidence="2 3">Z294</strain>
    </source>
</reference>
<feature type="domain" description="Carboxymuconolactone decarboxylase-like" evidence="1">
    <location>
        <begin position="23"/>
        <end position="105"/>
    </location>
</feature>
<evidence type="ECO:0000313" key="2">
    <source>
        <dbReference type="EMBL" id="QDB78696.1"/>
    </source>
</evidence>